<dbReference type="AlphaFoldDB" id="A0A7C9BIT4"/>
<gene>
    <name evidence="2" type="ORF">GBK04_18590</name>
</gene>
<feature type="transmembrane region" description="Helical" evidence="1">
    <location>
        <begin position="147"/>
        <end position="166"/>
    </location>
</feature>
<feature type="transmembrane region" description="Helical" evidence="1">
    <location>
        <begin position="172"/>
        <end position="190"/>
    </location>
</feature>
<reference evidence="2 3" key="1">
    <citation type="submission" date="2019-10" db="EMBL/GenBank/DDBJ databases">
        <title>Draft Genome Sequence of Cytophagaceae sp. SJW1-29.</title>
        <authorList>
            <person name="Choi A."/>
        </authorList>
    </citation>
    <scope>NUCLEOTIDE SEQUENCE [LARGE SCALE GENOMIC DNA]</scope>
    <source>
        <strain evidence="2 3">SJW1-29</strain>
    </source>
</reference>
<feature type="transmembrane region" description="Helical" evidence="1">
    <location>
        <begin position="85"/>
        <end position="108"/>
    </location>
</feature>
<keyword evidence="1" id="KW-1133">Transmembrane helix</keyword>
<dbReference type="EMBL" id="WHLY01000002">
    <property type="protein sequence ID" value="MPR35303.1"/>
    <property type="molecule type" value="Genomic_DNA"/>
</dbReference>
<evidence type="ECO:0000313" key="3">
    <source>
        <dbReference type="Proteomes" id="UP000479293"/>
    </source>
</evidence>
<evidence type="ECO:0000313" key="2">
    <source>
        <dbReference type="EMBL" id="MPR35303.1"/>
    </source>
</evidence>
<sequence length="252" mass="27696">MNYIFLIKITLMPLLIAGVTLSVRRWGAGLGGWIGGFPWVAGPISFFMAWEQGAPFAAATIPGALMGALGTFLFAFSYATLSTRWWWLPTVLVSYGVFFVVAVVAFYFTPTLPWGILISVSVLAAVLYYFPKPAQAAAVTRQPRYDIPLRMLVATLFVLILTQAAERLGPEWSGLLTPFPIMTSTLAVFTHAQQGSTATIRIMYGLLLTGFGFLTFLVGVHWIVPLFPIGWAYLLLLVVTLVLNGITLRLIR</sequence>
<feature type="transmembrane region" description="Helical" evidence="1">
    <location>
        <begin position="6"/>
        <end position="23"/>
    </location>
</feature>
<feature type="transmembrane region" description="Helical" evidence="1">
    <location>
        <begin position="202"/>
        <end position="224"/>
    </location>
</feature>
<accession>A0A7C9BIT4</accession>
<comment type="caution">
    <text evidence="2">The sequence shown here is derived from an EMBL/GenBank/DDBJ whole genome shotgun (WGS) entry which is preliminary data.</text>
</comment>
<organism evidence="2 3">
    <name type="scientific">Salmonirosea aquatica</name>
    <dbReference type="NCBI Taxonomy" id="2654236"/>
    <lineage>
        <taxon>Bacteria</taxon>
        <taxon>Pseudomonadati</taxon>
        <taxon>Bacteroidota</taxon>
        <taxon>Cytophagia</taxon>
        <taxon>Cytophagales</taxon>
        <taxon>Spirosomataceae</taxon>
        <taxon>Salmonirosea</taxon>
    </lineage>
</organism>
<feature type="transmembrane region" description="Helical" evidence="1">
    <location>
        <begin position="30"/>
        <end position="50"/>
    </location>
</feature>
<name>A0A7C9BIT4_9BACT</name>
<evidence type="ECO:0000256" key="1">
    <source>
        <dbReference type="SAM" id="Phobius"/>
    </source>
</evidence>
<keyword evidence="3" id="KW-1185">Reference proteome</keyword>
<feature type="transmembrane region" description="Helical" evidence="1">
    <location>
        <begin position="230"/>
        <end position="251"/>
    </location>
</feature>
<feature type="transmembrane region" description="Helical" evidence="1">
    <location>
        <begin position="56"/>
        <end position="78"/>
    </location>
</feature>
<proteinExistence type="predicted"/>
<protein>
    <submittedName>
        <fullName evidence="2">Uncharacterized protein</fullName>
    </submittedName>
</protein>
<dbReference type="Proteomes" id="UP000479293">
    <property type="component" value="Unassembled WGS sequence"/>
</dbReference>
<keyword evidence="1" id="KW-0472">Membrane</keyword>
<keyword evidence="1" id="KW-0812">Transmembrane</keyword>
<feature type="transmembrane region" description="Helical" evidence="1">
    <location>
        <begin position="114"/>
        <end position="131"/>
    </location>
</feature>